<evidence type="ECO:0000313" key="2">
    <source>
        <dbReference type="EMBL" id="VUX55868.1"/>
    </source>
</evidence>
<feature type="region of interest" description="Disordered" evidence="1">
    <location>
        <begin position="32"/>
        <end position="51"/>
    </location>
</feature>
<dbReference type="AlphaFoldDB" id="A0A7D9D1Y7"/>
<protein>
    <submittedName>
        <fullName evidence="2">Uncharacterized protein</fullName>
    </submittedName>
</protein>
<evidence type="ECO:0000313" key="5">
    <source>
        <dbReference type="EMBL" id="VUX56405.1"/>
    </source>
</evidence>
<dbReference type="EMBL" id="LR633967">
    <property type="protein sequence ID" value="VUX55868.1"/>
    <property type="molecule type" value="Genomic_DNA"/>
</dbReference>
<accession>A0A7D9D1Y7</accession>
<evidence type="ECO:0000313" key="4">
    <source>
        <dbReference type="EMBL" id="VUX56399.1"/>
    </source>
</evidence>
<proteinExistence type="predicted"/>
<dbReference type="EMBL" id="LR633967">
    <property type="protein sequence ID" value="VUX56405.1"/>
    <property type="molecule type" value="Genomic_DNA"/>
</dbReference>
<evidence type="ECO:0000256" key="1">
    <source>
        <dbReference type="SAM" id="MobiDB-lite"/>
    </source>
</evidence>
<evidence type="ECO:0000313" key="3">
    <source>
        <dbReference type="EMBL" id="VUX56371.1"/>
    </source>
</evidence>
<dbReference type="EMBL" id="LR633967">
    <property type="protein sequence ID" value="VUX56371.1"/>
    <property type="molecule type" value="Genomic_DNA"/>
</dbReference>
<gene>
    <name evidence="2" type="ORF">JTBM06_V1_140024</name>
    <name evidence="3" type="ORF">JTBM06_V1_720003</name>
    <name evidence="4" type="ORF">JTBM06_V1_820001</name>
    <name evidence="5" type="ORF">JTBM06_V1_820007</name>
</gene>
<organism evidence="2">
    <name type="scientific">uncultured Woeseiaceae bacterium</name>
    <dbReference type="NCBI Taxonomy" id="1983305"/>
    <lineage>
        <taxon>Bacteria</taxon>
        <taxon>Pseudomonadati</taxon>
        <taxon>Pseudomonadota</taxon>
        <taxon>Gammaproteobacteria</taxon>
        <taxon>Woeseiales</taxon>
        <taxon>Woeseiaceae</taxon>
        <taxon>environmental samples</taxon>
    </lineage>
</organism>
<name>A0A7D9D1Y7_9GAMM</name>
<dbReference type="EMBL" id="LR633967">
    <property type="protein sequence ID" value="VUX56399.1"/>
    <property type="molecule type" value="Genomic_DNA"/>
</dbReference>
<reference evidence="2" key="1">
    <citation type="submission" date="2019-07" db="EMBL/GenBank/DDBJ databases">
        <authorList>
            <person name="Weber M."/>
            <person name="Kostadinov I."/>
            <person name="Kostadinov D I."/>
        </authorList>
    </citation>
    <scope>NUCLEOTIDE SEQUENCE</scope>
    <source>
        <strain evidence="2">Gfbio:sag-sample-m06:053724c1-46a9-4a36-b237-ea2bf867836b</strain>
    </source>
</reference>
<sequence>MVSAMRASVPMRYTGAEQLVVAMKSGNADGAKGLRQPVLALGQPERGGAHS</sequence>